<feature type="region of interest" description="Disordered" evidence="1">
    <location>
        <begin position="29"/>
        <end position="85"/>
    </location>
</feature>
<sequence length="85" mass="9115">MFPPLRTGKESSFLEPEAREFDRTGAAFAAGRGDGENAAMPLASFPDEPEHGKQLISPFPNTIQQMPGSAPRNFSSKTPSFSLGC</sequence>
<organism evidence="2">
    <name type="scientific">Arundo donax</name>
    <name type="common">Giant reed</name>
    <name type="synonym">Donax arundinaceus</name>
    <dbReference type="NCBI Taxonomy" id="35708"/>
    <lineage>
        <taxon>Eukaryota</taxon>
        <taxon>Viridiplantae</taxon>
        <taxon>Streptophyta</taxon>
        <taxon>Embryophyta</taxon>
        <taxon>Tracheophyta</taxon>
        <taxon>Spermatophyta</taxon>
        <taxon>Magnoliopsida</taxon>
        <taxon>Liliopsida</taxon>
        <taxon>Poales</taxon>
        <taxon>Poaceae</taxon>
        <taxon>PACMAD clade</taxon>
        <taxon>Arundinoideae</taxon>
        <taxon>Arundineae</taxon>
        <taxon>Arundo</taxon>
    </lineage>
</organism>
<accession>A0A0A9HPA9</accession>
<feature type="compositionally biased region" description="Polar residues" evidence="1">
    <location>
        <begin position="59"/>
        <end position="85"/>
    </location>
</feature>
<dbReference type="AlphaFoldDB" id="A0A0A9HPA9"/>
<evidence type="ECO:0000313" key="2">
    <source>
        <dbReference type="EMBL" id="JAE36716.1"/>
    </source>
</evidence>
<protein>
    <submittedName>
        <fullName evidence="2">Uncharacterized protein</fullName>
    </submittedName>
</protein>
<proteinExistence type="predicted"/>
<dbReference type="EMBL" id="GBRH01161180">
    <property type="protein sequence ID" value="JAE36716.1"/>
    <property type="molecule type" value="Transcribed_RNA"/>
</dbReference>
<reference evidence="2" key="2">
    <citation type="journal article" date="2015" name="Data Brief">
        <title>Shoot transcriptome of the giant reed, Arundo donax.</title>
        <authorList>
            <person name="Barrero R.A."/>
            <person name="Guerrero F.D."/>
            <person name="Moolhuijzen P."/>
            <person name="Goolsby J.A."/>
            <person name="Tidwell J."/>
            <person name="Bellgard S.E."/>
            <person name="Bellgard M.I."/>
        </authorList>
    </citation>
    <scope>NUCLEOTIDE SEQUENCE</scope>
    <source>
        <tissue evidence="2">Shoot tissue taken approximately 20 cm above the soil surface</tissue>
    </source>
</reference>
<reference evidence="2" key="1">
    <citation type="submission" date="2014-09" db="EMBL/GenBank/DDBJ databases">
        <authorList>
            <person name="Magalhaes I.L.F."/>
            <person name="Oliveira U."/>
            <person name="Santos F.R."/>
            <person name="Vidigal T.H.D.A."/>
            <person name="Brescovit A.D."/>
            <person name="Santos A.J."/>
        </authorList>
    </citation>
    <scope>NUCLEOTIDE SEQUENCE</scope>
    <source>
        <tissue evidence="2">Shoot tissue taken approximately 20 cm above the soil surface</tissue>
    </source>
</reference>
<evidence type="ECO:0000256" key="1">
    <source>
        <dbReference type="SAM" id="MobiDB-lite"/>
    </source>
</evidence>
<name>A0A0A9HPA9_ARUDO</name>